<feature type="chain" id="PRO_5047252260" evidence="3">
    <location>
        <begin position="21"/>
        <end position="247"/>
    </location>
</feature>
<comment type="caution">
    <text evidence="4">The sequence shown here is derived from an EMBL/GenBank/DDBJ whole genome shotgun (WGS) entry which is preliminary data.</text>
</comment>
<keyword evidence="3" id="KW-0732">Signal</keyword>
<keyword evidence="2" id="KW-0472">Membrane</keyword>
<feature type="compositionally biased region" description="Polar residues" evidence="1">
    <location>
        <begin position="191"/>
        <end position="203"/>
    </location>
</feature>
<feature type="region of interest" description="Disordered" evidence="1">
    <location>
        <begin position="181"/>
        <end position="203"/>
    </location>
</feature>
<reference evidence="4 5" key="1">
    <citation type="submission" date="2021-06" db="EMBL/GenBank/DDBJ databases">
        <title>Enterococcus alishanensis sp. nov., a novel lactic acid bacterium isolated from fresh coffee beans.</title>
        <authorList>
            <person name="Chen Y.-S."/>
        </authorList>
    </citation>
    <scope>NUCLEOTIDE SEQUENCE [LARGE SCALE GENOMIC DNA]</scope>
    <source>
        <strain evidence="4 5">ALS3</strain>
    </source>
</reference>
<evidence type="ECO:0000256" key="1">
    <source>
        <dbReference type="SAM" id="MobiDB-lite"/>
    </source>
</evidence>
<accession>A0ABS6T957</accession>
<keyword evidence="5" id="KW-1185">Reference proteome</keyword>
<dbReference type="EMBL" id="JAHUZB010000001">
    <property type="protein sequence ID" value="MBV7389425.1"/>
    <property type="molecule type" value="Genomic_DNA"/>
</dbReference>
<evidence type="ECO:0000313" key="4">
    <source>
        <dbReference type="EMBL" id="MBV7389425.1"/>
    </source>
</evidence>
<organism evidence="4 5">
    <name type="scientific">Enterococcus alishanensis</name>
    <dbReference type="NCBI Taxonomy" id="1303817"/>
    <lineage>
        <taxon>Bacteria</taxon>
        <taxon>Bacillati</taxon>
        <taxon>Bacillota</taxon>
        <taxon>Bacilli</taxon>
        <taxon>Lactobacillales</taxon>
        <taxon>Enterococcaceae</taxon>
        <taxon>Enterococcus</taxon>
    </lineage>
</organism>
<protein>
    <submittedName>
        <fullName evidence="4">LPXTG cell wall anchor domain-containing protein</fullName>
    </submittedName>
</protein>
<dbReference type="Proteomes" id="UP000774130">
    <property type="component" value="Unassembled WGS sequence"/>
</dbReference>
<feature type="signal peptide" evidence="3">
    <location>
        <begin position="1"/>
        <end position="20"/>
    </location>
</feature>
<name>A0ABS6T957_9ENTE</name>
<evidence type="ECO:0000256" key="2">
    <source>
        <dbReference type="SAM" id="Phobius"/>
    </source>
</evidence>
<dbReference type="RefSeq" id="WP_218324487.1">
    <property type="nucleotide sequence ID" value="NZ_JAHUZB010000001.1"/>
</dbReference>
<gene>
    <name evidence="4" type="ORF">KUA55_01940</name>
</gene>
<keyword evidence="2" id="KW-1133">Transmembrane helix</keyword>
<evidence type="ECO:0000256" key="3">
    <source>
        <dbReference type="SAM" id="SignalP"/>
    </source>
</evidence>
<keyword evidence="2" id="KW-0812">Transmembrane</keyword>
<sequence length="247" mass="28743">MRRIKYFLCGLCLFFFFGMAQEVRASEFLEIEDQNNVIWQENEKFPLFGDPESNGDTLLYPTKDGSFSFTIKNITDVRQDYRITMATENQHNIPIEYAIYRNNELIFGSEANYQELNGTLSRDRSLARGQTENYEIRWQWDGYVSDPRDTDLGIQSQNEDLYYKFIITILNEEGIASDDQDGDGNIPLMQIPNTRGGSGTQTNRDSGILRYLPKTGEALQYWWVYTGFLLIGIVLIIKRKRKEETNE</sequence>
<dbReference type="NCBIfam" id="TIGR01167">
    <property type="entry name" value="LPXTG_anchor"/>
    <property type="match status" value="1"/>
</dbReference>
<feature type="transmembrane region" description="Helical" evidence="2">
    <location>
        <begin position="219"/>
        <end position="237"/>
    </location>
</feature>
<proteinExistence type="predicted"/>
<evidence type="ECO:0000313" key="5">
    <source>
        <dbReference type="Proteomes" id="UP000774130"/>
    </source>
</evidence>